<evidence type="ECO:0000313" key="2">
    <source>
        <dbReference type="EMBL" id="MUZ73343.1"/>
    </source>
</evidence>
<feature type="region of interest" description="Disordered" evidence="1">
    <location>
        <begin position="94"/>
        <end position="113"/>
    </location>
</feature>
<reference evidence="2 3" key="1">
    <citation type="submission" date="2019-12" db="EMBL/GenBank/DDBJ databases">
        <title>Whole-genome sequencing of Allorhizobium vitis.</title>
        <authorList>
            <person name="Gan H.M."/>
            <person name="Szegedi E."/>
            <person name="Burr T."/>
            <person name="Savka M.A."/>
        </authorList>
    </citation>
    <scope>NUCLEOTIDE SEQUENCE [LARGE SCALE GENOMIC DNA]</scope>
    <source>
        <strain evidence="2 3">CG516</strain>
    </source>
</reference>
<gene>
    <name evidence="2" type="ORF">GOZ90_11685</name>
</gene>
<protein>
    <submittedName>
        <fullName evidence="2">Uncharacterized protein</fullName>
    </submittedName>
</protein>
<proteinExistence type="predicted"/>
<name>A0A6L6VCC1_AGRVI</name>
<sequence length="113" mass="12408">MASKKDDTAATEPSWLEELKDLTEDELKKLYPLTLALIRSWDKAVEPVLRVISSDPGLRRGGITHTTEPTLYDLKGLHPEKVEQILAEPALTAELVEKPAQSDAAGTDNKSEA</sequence>
<dbReference type="EMBL" id="WPHR01000007">
    <property type="protein sequence ID" value="MUZ73343.1"/>
    <property type="molecule type" value="Genomic_DNA"/>
</dbReference>
<dbReference type="Proteomes" id="UP000477951">
    <property type="component" value="Unassembled WGS sequence"/>
</dbReference>
<evidence type="ECO:0000313" key="3">
    <source>
        <dbReference type="Proteomes" id="UP000477951"/>
    </source>
</evidence>
<organism evidence="2 3">
    <name type="scientific">Agrobacterium vitis</name>
    <name type="common">Rhizobium vitis</name>
    <dbReference type="NCBI Taxonomy" id="373"/>
    <lineage>
        <taxon>Bacteria</taxon>
        <taxon>Pseudomonadati</taxon>
        <taxon>Pseudomonadota</taxon>
        <taxon>Alphaproteobacteria</taxon>
        <taxon>Hyphomicrobiales</taxon>
        <taxon>Rhizobiaceae</taxon>
        <taxon>Rhizobium/Agrobacterium group</taxon>
        <taxon>Agrobacterium</taxon>
    </lineage>
</organism>
<dbReference type="AlphaFoldDB" id="A0A6L6VCC1"/>
<evidence type="ECO:0000256" key="1">
    <source>
        <dbReference type="SAM" id="MobiDB-lite"/>
    </source>
</evidence>
<dbReference type="SUPFAM" id="SSF160059">
    <property type="entry name" value="PriA/YqbF domain"/>
    <property type="match status" value="1"/>
</dbReference>
<comment type="caution">
    <text evidence="2">The sequence shown here is derived from an EMBL/GenBank/DDBJ whole genome shotgun (WGS) entry which is preliminary data.</text>
</comment>
<accession>A0A6L6VCC1</accession>
<dbReference type="RefSeq" id="WP_156614779.1">
    <property type="nucleotide sequence ID" value="NZ_WPHR01000007.1"/>
</dbReference>